<feature type="domain" description="YetF C-terminal" evidence="8">
    <location>
        <begin position="94"/>
        <end position="168"/>
    </location>
</feature>
<keyword evidence="4 7" id="KW-0812">Transmembrane</keyword>
<dbReference type="InterPro" id="IPR023090">
    <property type="entry name" value="UPF0702_alpha/beta_dom_sf"/>
</dbReference>
<evidence type="ECO:0000313" key="11">
    <source>
        <dbReference type="Proteomes" id="UP000242351"/>
    </source>
</evidence>
<evidence type="ECO:0000256" key="2">
    <source>
        <dbReference type="ARBA" id="ARBA00006448"/>
    </source>
</evidence>
<gene>
    <name evidence="10" type="ORF">CU320_03920</name>
</gene>
<evidence type="ECO:0000256" key="5">
    <source>
        <dbReference type="ARBA" id="ARBA00022989"/>
    </source>
</evidence>
<comment type="similarity">
    <text evidence="2">Belongs to the UPF0702 family.</text>
</comment>
<dbReference type="Gene3D" id="3.30.240.20">
    <property type="entry name" value="bsu07140 like domains"/>
    <property type="match status" value="1"/>
</dbReference>
<keyword evidence="6 7" id="KW-0472">Membrane</keyword>
<protein>
    <submittedName>
        <fullName evidence="10">DUF421 domain-containing protein</fullName>
    </submittedName>
</protein>
<evidence type="ECO:0000313" key="10">
    <source>
        <dbReference type="EMBL" id="PJI33553.1"/>
    </source>
</evidence>
<evidence type="ECO:0000256" key="4">
    <source>
        <dbReference type="ARBA" id="ARBA00022692"/>
    </source>
</evidence>
<keyword evidence="3" id="KW-1003">Cell membrane</keyword>
<dbReference type="PANTHER" id="PTHR34582">
    <property type="entry name" value="UPF0702 TRANSMEMBRANE PROTEIN YCAP"/>
    <property type="match status" value="1"/>
</dbReference>
<dbReference type="InterPro" id="IPR048454">
    <property type="entry name" value="YetF_N"/>
</dbReference>
<dbReference type="InterPro" id="IPR007353">
    <property type="entry name" value="DUF421"/>
</dbReference>
<organism evidence="10 11">
    <name type="scientific">Acinetobacter pseudolwoffii</name>
    <dbReference type="NCBI Taxonomy" id="2053287"/>
    <lineage>
        <taxon>Bacteria</taxon>
        <taxon>Pseudomonadati</taxon>
        <taxon>Pseudomonadota</taxon>
        <taxon>Gammaproteobacteria</taxon>
        <taxon>Moraxellales</taxon>
        <taxon>Moraxellaceae</taxon>
        <taxon>Acinetobacter</taxon>
    </lineage>
</organism>
<dbReference type="EMBL" id="PGOZ01000002">
    <property type="protein sequence ID" value="PJI33553.1"/>
    <property type="molecule type" value="Genomic_DNA"/>
</dbReference>
<evidence type="ECO:0000259" key="9">
    <source>
        <dbReference type="Pfam" id="PF20730"/>
    </source>
</evidence>
<keyword evidence="5 7" id="KW-1133">Transmembrane helix</keyword>
<evidence type="ECO:0000256" key="3">
    <source>
        <dbReference type="ARBA" id="ARBA00022475"/>
    </source>
</evidence>
<proteinExistence type="inferred from homology"/>
<sequence length="225" mass="25808">MDWASIFIQDTTWAFASEILLRCMLMYIMIILFLRLTGKRGVRQLSIFEVAIILSLGSIAGDPMFTEDIPLIQAVLVMSVIILMYRLTTWLMMKYQWFEDLLEGKPIYIVENGVLVIEEIKKGKMSHDEFFAEMRQQGVEHLGQVRTGLLETDGKFSVLYFSDDQVKYGLPLFPKTCSIVEQVKAERLYACIYCGQVQNLVKATQQCPRCDSSQWAAAMNCTRIT</sequence>
<dbReference type="PANTHER" id="PTHR34582:SF6">
    <property type="entry name" value="UPF0702 TRANSMEMBRANE PROTEIN YCAP"/>
    <property type="match status" value="1"/>
</dbReference>
<reference evidence="10 11" key="1">
    <citation type="submission" date="2017-11" db="EMBL/GenBank/DDBJ databases">
        <authorList>
            <person name="Han C.G."/>
        </authorList>
    </citation>
    <scope>NUCLEOTIDE SEQUENCE [LARGE SCALE GENOMIC DNA]</scope>
    <source>
        <strain evidence="10 11">ANC 5347</strain>
    </source>
</reference>
<feature type="transmembrane region" description="Helical" evidence="7">
    <location>
        <begin position="46"/>
        <end position="65"/>
    </location>
</feature>
<comment type="subcellular location">
    <subcellularLocation>
        <location evidence="1">Cell membrane</location>
        <topology evidence="1">Multi-pass membrane protein</topology>
    </subcellularLocation>
</comment>
<comment type="caution">
    <text evidence="10">The sequence shown here is derived from an EMBL/GenBank/DDBJ whole genome shotgun (WGS) entry which is preliminary data.</text>
</comment>
<name>A0A2H9UPI8_9GAMM</name>
<evidence type="ECO:0000256" key="7">
    <source>
        <dbReference type="SAM" id="Phobius"/>
    </source>
</evidence>
<dbReference type="Pfam" id="PF04239">
    <property type="entry name" value="DUF421"/>
    <property type="match status" value="1"/>
</dbReference>
<feature type="transmembrane region" description="Helical" evidence="7">
    <location>
        <begin position="12"/>
        <end position="34"/>
    </location>
</feature>
<feature type="transmembrane region" description="Helical" evidence="7">
    <location>
        <begin position="71"/>
        <end position="88"/>
    </location>
</feature>
<dbReference type="Proteomes" id="UP000242351">
    <property type="component" value="Unassembled WGS sequence"/>
</dbReference>
<dbReference type="RefSeq" id="WP_100357278.1">
    <property type="nucleotide sequence ID" value="NZ_PGOZ01000002.1"/>
</dbReference>
<accession>A0A2H9UPI8</accession>
<feature type="domain" description="YetF-like N-terminal transmembrane" evidence="9">
    <location>
        <begin position="18"/>
        <end position="90"/>
    </location>
</feature>
<dbReference type="AlphaFoldDB" id="A0A2H9UPI8"/>
<evidence type="ECO:0000256" key="6">
    <source>
        <dbReference type="ARBA" id="ARBA00023136"/>
    </source>
</evidence>
<evidence type="ECO:0000259" key="8">
    <source>
        <dbReference type="Pfam" id="PF04239"/>
    </source>
</evidence>
<reference evidence="10 11" key="2">
    <citation type="submission" date="2017-12" db="EMBL/GenBank/DDBJ databases">
        <title>Revising the taxonomy of the Acinetobacter lwoffii group: the description of Acinetobacter pseudolwoffii sp. nov. and emended description of Acinetobacter lwoffii.</title>
        <authorList>
            <person name="Nemec A."/>
        </authorList>
    </citation>
    <scope>NUCLEOTIDE SEQUENCE [LARGE SCALE GENOMIC DNA]</scope>
    <source>
        <strain evidence="10 11">ANC 5347</strain>
    </source>
</reference>
<dbReference type="Pfam" id="PF20730">
    <property type="entry name" value="YetF_N"/>
    <property type="match status" value="1"/>
</dbReference>
<evidence type="ECO:0000256" key="1">
    <source>
        <dbReference type="ARBA" id="ARBA00004651"/>
    </source>
</evidence>
<dbReference type="GO" id="GO:0005886">
    <property type="term" value="C:plasma membrane"/>
    <property type="evidence" value="ECO:0007669"/>
    <property type="project" value="UniProtKB-SubCell"/>
</dbReference>